<dbReference type="OrthoDB" id="3820230at2"/>
<evidence type="ECO:0000313" key="2">
    <source>
        <dbReference type="EMBL" id="RNI24412.1"/>
    </source>
</evidence>
<dbReference type="PANTHER" id="PTHR14859">
    <property type="entry name" value="CALCOFLUOR WHITE HYPERSENSITIVE PROTEIN PRECURSOR"/>
    <property type="match status" value="1"/>
</dbReference>
<reference evidence="2 3" key="1">
    <citation type="submission" date="2018-11" db="EMBL/GenBank/DDBJ databases">
        <title>Draft genome of Simplicispira Flexivirga sp. BO-16.</title>
        <authorList>
            <person name="Im W.T."/>
        </authorList>
    </citation>
    <scope>NUCLEOTIDE SEQUENCE [LARGE SCALE GENOMIC DNA]</scope>
    <source>
        <strain evidence="2 3">BO-16</strain>
    </source>
</reference>
<dbReference type="InterPro" id="IPR005135">
    <property type="entry name" value="Endo/exonuclease/phosphatase"/>
</dbReference>
<sequence>MNDAAGAHRVRIASYNVRGLKDDHAAVVDVIRAIAPDVLLLQEVPRHPLSGHRIANFADELGLTWFGGARFRMSTTLMTDLRLDVLDARHGKLPTRRFDEPRGFGMATVRLPGHRPFVACSVHLSLRETDRMPETEAVLAAIGSADAVVGGDLNEEATGTAWRRLAGRLPEVSERAPSYSAANPHKQIDVVFASSGLTGQTPRLDLEPALLAAATDHLPVVVDLDVSSLAE</sequence>
<feature type="domain" description="Endonuclease/exonuclease/phosphatase" evidence="1">
    <location>
        <begin position="13"/>
        <end position="217"/>
    </location>
</feature>
<dbReference type="AlphaFoldDB" id="A0A3M9MFT7"/>
<dbReference type="PANTHER" id="PTHR14859:SF1">
    <property type="entry name" value="PGAP2-INTERACTING PROTEIN"/>
    <property type="match status" value="1"/>
</dbReference>
<dbReference type="EMBL" id="RJJQ01000003">
    <property type="protein sequence ID" value="RNI24412.1"/>
    <property type="molecule type" value="Genomic_DNA"/>
</dbReference>
<dbReference type="GO" id="GO:0003824">
    <property type="term" value="F:catalytic activity"/>
    <property type="evidence" value="ECO:0007669"/>
    <property type="project" value="InterPro"/>
</dbReference>
<organism evidence="2 3">
    <name type="scientific">Flexivirga caeni</name>
    <dbReference type="NCBI Taxonomy" id="2294115"/>
    <lineage>
        <taxon>Bacteria</taxon>
        <taxon>Bacillati</taxon>
        <taxon>Actinomycetota</taxon>
        <taxon>Actinomycetes</taxon>
        <taxon>Micrococcales</taxon>
        <taxon>Dermacoccaceae</taxon>
        <taxon>Flexivirga</taxon>
    </lineage>
</organism>
<proteinExistence type="predicted"/>
<comment type="caution">
    <text evidence="2">The sequence shown here is derived from an EMBL/GenBank/DDBJ whole genome shotgun (WGS) entry which is preliminary data.</text>
</comment>
<name>A0A3M9MFT7_9MICO</name>
<dbReference type="Proteomes" id="UP000271678">
    <property type="component" value="Unassembled WGS sequence"/>
</dbReference>
<evidence type="ECO:0000259" key="1">
    <source>
        <dbReference type="Pfam" id="PF03372"/>
    </source>
</evidence>
<dbReference type="GO" id="GO:0016020">
    <property type="term" value="C:membrane"/>
    <property type="evidence" value="ECO:0007669"/>
    <property type="project" value="GOC"/>
</dbReference>
<dbReference type="RefSeq" id="WP_123270451.1">
    <property type="nucleotide sequence ID" value="NZ_RJJQ01000003.1"/>
</dbReference>
<gene>
    <name evidence="2" type="ORF">EFY87_05505</name>
</gene>
<keyword evidence="3" id="KW-1185">Reference proteome</keyword>
<dbReference type="SUPFAM" id="SSF56219">
    <property type="entry name" value="DNase I-like"/>
    <property type="match status" value="1"/>
</dbReference>
<dbReference type="InterPro" id="IPR051916">
    <property type="entry name" value="GPI-anchor_lipid_remodeler"/>
</dbReference>
<dbReference type="Pfam" id="PF03372">
    <property type="entry name" value="Exo_endo_phos"/>
    <property type="match status" value="1"/>
</dbReference>
<accession>A0A3M9MFT7</accession>
<dbReference type="GO" id="GO:0006506">
    <property type="term" value="P:GPI anchor biosynthetic process"/>
    <property type="evidence" value="ECO:0007669"/>
    <property type="project" value="TreeGrafter"/>
</dbReference>
<dbReference type="InterPro" id="IPR036691">
    <property type="entry name" value="Endo/exonu/phosph_ase_sf"/>
</dbReference>
<protein>
    <recommendedName>
        <fullName evidence="1">Endonuclease/exonuclease/phosphatase domain-containing protein</fullName>
    </recommendedName>
</protein>
<evidence type="ECO:0000313" key="3">
    <source>
        <dbReference type="Proteomes" id="UP000271678"/>
    </source>
</evidence>
<dbReference type="Gene3D" id="3.60.10.10">
    <property type="entry name" value="Endonuclease/exonuclease/phosphatase"/>
    <property type="match status" value="1"/>
</dbReference>